<evidence type="ECO:0000313" key="1">
    <source>
        <dbReference type="EMBL" id="KAK7063444.1"/>
    </source>
</evidence>
<sequence length="164" mass="19230">MGPAIRKTGAPVILFRPTPCAEMIEARWAETNRSLSVREMGPGRRYEVLEDSWHELHETKTVTSKCAQHHVSIPRQLLPSFEGYTPSVWSAELLYKHFFKPGRKVTENWIARAQRIRRFGFHLNQDDLRRIVIPRIHLWSHVEGSYNPQSWEEEDQEVEDPSVE</sequence>
<protein>
    <submittedName>
        <fullName evidence="1">Uncharacterized protein</fullName>
    </submittedName>
</protein>
<name>A0AAW0EEE3_9AGAR</name>
<proteinExistence type="predicted"/>
<organism evidence="1 2">
    <name type="scientific">Favolaschia claudopus</name>
    <dbReference type="NCBI Taxonomy" id="2862362"/>
    <lineage>
        <taxon>Eukaryota</taxon>
        <taxon>Fungi</taxon>
        <taxon>Dikarya</taxon>
        <taxon>Basidiomycota</taxon>
        <taxon>Agaricomycotina</taxon>
        <taxon>Agaricomycetes</taxon>
        <taxon>Agaricomycetidae</taxon>
        <taxon>Agaricales</taxon>
        <taxon>Marasmiineae</taxon>
        <taxon>Mycenaceae</taxon>
        <taxon>Favolaschia</taxon>
    </lineage>
</organism>
<accession>A0AAW0EEE3</accession>
<dbReference type="Proteomes" id="UP001362999">
    <property type="component" value="Unassembled WGS sequence"/>
</dbReference>
<dbReference type="EMBL" id="JAWWNJ010000001">
    <property type="protein sequence ID" value="KAK7063444.1"/>
    <property type="molecule type" value="Genomic_DNA"/>
</dbReference>
<keyword evidence="2" id="KW-1185">Reference proteome</keyword>
<comment type="caution">
    <text evidence="1">The sequence shown here is derived from an EMBL/GenBank/DDBJ whole genome shotgun (WGS) entry which is preliminary data.</text>
</comment>
<dbReference type="AlphaFoldDB" id="A0AAW0EEE3"/>
<evidence type="ECO:0000313" key="2">
    <source>
        <dbReference type="Proteomes" id="UP001362999"/>
    </source>
</evidence>
<gene>
    <name evidence="1" type="ORF">R3P38DRAFT_3249084</name>
</gene>
<reference evidence="1 2" key="1">
    <citation type="journal article" date="2024" name="J Genomics">
        <title>Draft genome sequencing and assembly of Favolaschia claudopus CIRM-BRFM 2984 isolated from oak limbs.</title>
        <authorList>
            <person name="Navarro D."/>
            <person name="Drula E."/>
            <person name="Chaduli D."/>
            <person name="Cazenave R."/>
            <person name="Ahrendt S."/>
            <person name="Wang J."/>
            <person name="Lipzen A."/>
            <person name="Daum C."/>
            <person name="Barry K."/>
            <person name="Grigoriev I.V."/>
            <person name="Favel A."/>
            <person name="Rosso M.N."/>
            <person name="Martin F."/>
        </authorList>
    </citation>
    <scope>NUCLEOTIDE SEQUENCE [LARGE SCALE GENOMIC DNA]</scope>
    <source>
        <strain evidence="1 2">CIRM-BRFM 2984</strain>
    </source>
</reference>